<keyword evidence="1" id="KW-0472">Membrane</keyword>
<sequence>MWTNDRFWRKLNVNILFLIYIIAIKFRHQTSKKLSKLGVVSVNLRFSGGSCKVATPLARKRYHYDPSNEVSINAKG</sequence>
<protein>
    <submittedName>
        <fullName evidence="2">Uncharacterized protein</fullName>
    </submittedName>
</protein>
<dbReference type="STRING" id="452471.Aasi_0320"/>
<reference evidence="2 3" key="1">
    <citation type="journal article" date="2010" name="J. Bacteriol.">
        <title>The genome of the amoeba symbiont 'Candidatus Amoebophilus asiaticus' reveals common mechanisms for host cell interaction among amoeba-associated bacteria.</title>
        <authorList>
            <person name="Schmitz-Esser S."/>
            <person name="Tischler P."/>
            <person name="Arnold R."/>
            <person name="Montanaro J."/>
            <person name="Wagner M."/>
            <person name="Rattei T."/>
            <person name="Horn M."/>
        </authorList>
    </citation>
    <scope>NUCLEOTIDE SEQUENCE [LARGE SCALE GENOMIC DNA]</scope>
    <source>
        <strain evidence="2 3">5a2</strain>
    </source>
</reference>
<evidence type="ECO:0000313" key="3">
    <source>
        <dbReference type="Proteomes" id="UP000001227"/>
    </source>
</evidence>
<name>B3ERA2_AMOA5</name>
<keyword evidence="1" id="KW-1133">Transmembrane helix</keyword>
<dbReference type="AlphaFoldDB" id="B3ERA2"/>
<evidence type="ECO:0000256" key="1">
    <source>
        <dbReference type="SAM" id="Phobius"/>
    </source>
</evidence>
<proteinExistence type="predicted"/>
<keyword evidence="3" id="KW-1185">Reference proteome</keyword>
<gene>
    <name evidence="2" type="ordered locus">Aasi_0320</name>
</gene>
<dbReference type="Proteomes" id="UP000001227">
    <property type="component" value="Chromosome"/>
</dbReference>
<evidence type="ECO:0000313" key="2">
    <source>
        <dbReference type="EMBL" id="ACE05754.1"/>
    </source>
</evidence>
<dbReference type="HOGENOM" id="CLU_2646516_0_0_10"/>
<dbReference type="KEGG" id="aas:Aasi_0320"/>
<organism evidence="2 3">
    <name type="scientific">Amoebophilus asiaticus (strain 5a2)</name>
    <dbReference type="NCBI Taxonomy" id="452471"/>
    <lineage>
        <taxon>Bacteria</taxon>
        <taxon>Pseudomonadati</taxon>
        <taxon>Bacteroidota</taxon>
        <taxon>Cytophagia</taxon>
        <taxon>Cytophagales</taxon>
        <taxon>Amoebophilaceae</taxon>
        <taxon>Candidatus Amoebophilus</taxon>
    </lineage>
</organism>
<keyword evidence="1" id="KW-0812">Transmembrane</keyword>
<dbReference type="EMBL" id="CP001102">
    <property type="protein sequence ID" value="ACE05754.1"/>
    <property type="molecule type" value="Genomic_DNA"/>
</dbReference>
<feature type="transmembrane region" description="Helical" evidence="1">
    <location>
        <begin position="6"/>
        <end position="26"/>
    </location>
</feature>
<accession>B3ERA2</accession>